<name>A0ACB8S9N0_9AGAM</name>
<comment type="caution">
    <text evidence="1">The sequence shown here is derived from an EMBL/GenBank/DDBJ whole genome shotgun (WGS) entry which is preliminary data.</text>
</comment>
<evidence type="ECO:0000313" key="2">
    <source>
        <dbReference type="Proteomes" id="UP000814033"/>
    </source>
</evidence>
<accession>A0ACB8S9N0</accession>
<protein>
    <submittedName>
        <fullName evidence="1">Kinase-like protein</fullName>
    </submittedName>
</protein>
<organism evidence="1 2">
    <name type="scientific">Auriscalpium vulgare</name>
    <dbReference type="NCBI Taxonomy" id="40419"/>
    <lineage>
        <taxon>Eukaryota</taxon>
        <taxon>Fungi</taxon>
        <taxon>Dikarya</taxon>
        <taxon>Basidiomycota</taxon>
        <taxon>Agaricomycotina</taxon>
        <taxon>Agaricomycetes</taxon>
        <taxon>Russulales</taxon>
        <taxon>Auriscalpiaceae</taxon>
        <taxon>Auriscalpium</taxon>
    </lineage>
</organism>
<sequence length="1002" mass="110277">MYTETHHLPPPPTLLYNSLNAPHSQSRSSPHSHRSSSHPSTKEPFVALAIPSITVSDRGILYGDAQSTSTRSFTPLKAVGDGTFGTVWLCDWHGPLPPNTPLSDMQSGAGARAEYANKRLVAVKRMKKKWEGGWDECKRLKELEALRAIPMHPNIIPLYDSFLLPETKELYFVFEPMEGHLFQLIKARKSRPLAGGLVASIFRQIVHGLHHVHAWGYFHRDMKPENVLVTTTGLHDYPNLSPLAPPNAPPEKDVVVIIKLADFGLARETKSRPPYTEYVSTRWYRAPEVLLKSRDYSNPVDMWALGTIMAELANLRPLFPGKGEPDQVAKIIEVLGDPCDDYGKDARGKSIGGGKWSKGIKLASSVGLVFEKVRPMDMTMLFDRNVPPKLIECIADLLKYDPAERLTSLQCMQHAYLLEADARMRPPTLTVSTSSERILPAGSLPAPSPRSHPASHPHQSHSQYASHIPDASSSHRQAFFPPGEHSIEPQYAHARRPSDNMQPYPPQLQHSTTVSSVSSYQSVSSPQGQDWDTEMHEDYIVSGQPMDIMTSPMAQEYPSRPPLEPEPMQETPSTGAHDVSAPGPKFSKLASLPFKKQHKWSGLGGMFGHNDKAQHGGLPPVDEMHVASSSSTPSLKRTQSSSTTDSRSLPEVQQHAPIEPPPPPKDPKKVKKEAERMAREAEKQRRAQAEKSHREQARAVMEKRNQVLMQTHTRGELEWKWQNHGTLVHQPDVYRTNALERDKGKSAHGPPNGGAGPIRQQGAAAAVGPYDWRRDERMAKVRRREYDDDHSMSSSDVQSIALSTMSFATVDSDPGPSGLRHRQSQMGMRASSTASSLRQFDEYSVSGRSSNSFSLEQQLVNDFHMRASVDGTSISDAGSPPPMHALTLSPAHSWQTLHPASDNGANGAMAQPQPSRLSIPRHPPPYGGAAHGLSPSPGMDAPKSAINPIFKVPSLPSLTPPVGRDPSPSTPSLPPFSQLEAVAKGEYPPLSPMSFTTPDDDF</sequence>
<dbReference type="Proteomes" id="UP000814033">
    <property type="component" value="Unassembled WGS sequence"/>
</dbReference>
<gene>
    <name evidence="1" type="ORF">FA95DRAFT_1482733</name>
</gene>
<evidence type="ECO:0000313" key="1">
    <source>
        <dbReference type="EMBL" id="KAI0052892.1"/>
    </source>
</evidence>
<proteinExistence type="predicted"/>
<reference evidence="1" key="1">
    <citation type="submission" date="2021-02" db="EMBL/GenBank/DDBJ databases">
        <authorList>
            <consortium name="DOE Joint Genome Institute"/>
            <person name="Ahrendt S."/>
            <person name="Looney B.P."/>
            <person name="Miyauchi S."/>
            <person name="Morin E."/>
            <person name="Drula E."/>
            <person name="Courty P.E."/>
            <person name="Chicoki N."/>
            <person name="Fauchery L."/>
            <person name="Kohler A."/>
            <person name="Kuo A."/>
            <person name="Labutti K."/>
            <person name="Pangilinan J."/>
            <person name="Lipzen A."/>
            <person name="Riley R."/>
            <person name="Andreopoulos W."/>
            <person name="He G."/>
            <person name="Johnson J."/>
            <person name="Barry K.W."/>
            <person name="Grigoriev I.V."/>
            <person name="Nagy L."/>
            <person name="Hibbett D."/>
            <person name="Henrissat B."/>
            <person name="Matheny P.B."/>
            <person name="Labbe J."/>
            <person name="Martin F."/>
        </authorList>
    </citation>
    <scope>NUCLEOTIDE SEQUENCE</scope>
    <source>
        <strain evidence="1">FP105234-sp</strain>
    </source>
</reference>
<reference evidence="1" key="2">
    <citation type="journal article" date="2022" name="New Phytol.">
        <title>Evolutionary transition to the ectomycorrhizal habit in the genomes of a hyperdiverse lineage of mushroom-forming fungi.</title>
        <authorList>
            <person name="Looney B."/>
            <person name="Miyauchi S."/>
            <person name="Morin E."/>
            <person name="Drula E."/>
            <person name="Courty P.E."/>
            <person name="Kohler A."/>
            <person name="Kuo A."/>
            <person name="LaButti K."/>
            <person name="Pangilinan J."/>
            <person name="Lipzen A."/>
            <person name="Riley R."/>
            <person name="Andreopoulos W."/>
            <person name="He G."/>
            <person name="Johnson J."/>
            <person name="Nolan M."/>
            <person name="Tritt A."/>
            <person name="Barry K.W."/>
            <person name="Grigoriev I.V."/>
            <person name="Nagy L.G."/>
            <person name="Hibbett D."/>
            <person name="Henrissat B."/>
            <person name="Matheny P.B."/>
            <person name="Labbe J."/>
            <person name="Martin F.M."/>
        </authorList>
    </citation>
    <scope>NUCLEOTIDE SEQUENCE</scope>
    <source>
        <strain evidence="1">FP105234-sp</strain>
    </source>
</reference>
<keyword evidence="2" id="KW-1185">Reference proteome</keyword>
<dbReference type="EMBL" id="MU275843">
    <property type="protein sequence ID" value="KAI0052892.1"/>
    <property type="molecule type" value="Genomic_DNA"/>
</dbReference>